<sequence>MSKKIRTLVMALVIASITSTGAFAASDNNSVASTGRTWVLRTHTPYEVVGVTKTLTPVGDGTSVYESKLGKSNLNINGVVRSETIDSKTMLWAKGPVTVNFSNGSRYILQYDKLMYRVSGGKIVFIRPEMDNIGYIAGAREKEYLKELPFQAGYQKDKAVTLTEPGLYQITDSSSSEGGNECLLYVGNSAEELNLVESKIENAVASSLNVTVADKTTSLPAYNINGENYIRTKDLSSILHKTTREFNETDNNIVTGSMYTPNGSELKALQSGNAVATPYKELFGLNNEKVEPSMYTINNEQFISLSDMNSFLNLGLSVNGNVVTMSNVSNMATSGGRVTVKQVCITNTDHAPWGYEALVPKNTIINVTGLTDEQIKEKLNGFDTKQVWITAKISDNLRDYLKSNYETLG</sequence>
<organism evidence="2 3">
    <name type="scientific">Clostridium chromiireducens</name>
    <dbReference type="NCBI Taxonomy" id="225345"/>
    <lineage>
        <taxon>Bacteria</taxon>
        <taxon>Bacillati</taxon>
        <taxon>Bacillota</taxon>
        <taxon>Clostridia</taxon>
        <taxon>Eubacteriales</taxon>
        <taxon>Clostridiaceae</taxon>
        <taxon>Clostridium</taxon>
    </lineage>
</organism>
<evidence type="ECO:0000313" key="2">
    <source>
        <dbReference type="EMBL" id="MVX63100.1"/>
    </source>
</evidence>
<evidence type="ECO:0000313" key="3">
    <source>
        <dbReference type="Proteomes" id="UP000656077"/>
    </source>
</evidence>
<reference evidence="2" key="1">
    <citation type="submission" date="2019-12" db="EMBL/GenBank/DDBJ databases">
        <title>Microbes associate with the intestines of laboratory mice.</title>
        <authorList>
            <person name="Navarre W."/>
            <person name="Wong E."/>
        </authorList>
    </citation>
    <scope>NUCLEOTIDE SEQUENCE</scope>
    <source>
        <strain evidence="2">NM79_F5</strain>
    </source>
</reference>
<name>A0A964W1G2_9CLOT</name>
<proteinExistence type="predicted"/>
<feature type="signal peptide" evidence="1">
    <location>
        <begin position="1"/>
        <end position="24"/>
    </location>
</feature>
<accession>A0A964W1G2</accession>
<feature type="chain" id="PRO_5037569344" evidence="1">
    <location>
        <begin position="25"/>
        <end position="409"/>
    </location>
</feature>
<dbReference type="RefSeq" id="WP_160358303.1">
    <property type="nucleotide sequence ID" value="NZ_WSRQ01000006.1"/>
</dbReference>
<keyword evidence="1" id="KW-0732">Signal</keyword>
<evidence type="ECO:0000256" key="1">
    <source>
        <dbReference type="SAM" id="SignalP"/>
    </source>
</evidence>
<comment type="caution">
    <text evidence="2">The sequence shown here is derived from an EMBL/GenBank/DDBJ whole genome shotgun (WGS) entry which is preliminary data.</text>
</comment>
<gene>
    <name evidence="2" type="ORF">GKZ28_05230</name>
</gene>
<protein>
    <submittedName>
        <fullName evidence="2">Uncharacterized protein</fullName>
    </submittedName>
</protein>
<dbReference type="Proteomes" id="UP000656077">
    <property type="component" value="Unassembled WGS sequence"/>
</dbReference>
<dbReference type="EMBL" id="WSRQ01000006">
    <property type="protein sequence ID" value="MVX63100.1"/>
    <property type="molecule type" value="Genomic_DNA"/>
</dbReference>
<dbReference type="AlphaFoldDB" id="A0A964W1G2"/>